<name>A0ABV8LYT1_9ACTN</name>
<evidence type="ECO:0000313" key="2">
    <source>
        <dbReference type="Proteomes" id="UP001595816"/>
    </source>
</evidence>
<accession>A0ABV8LYT1</accession>
<comment type="caution">
    <text evidence="1">The sequence shown here is derived from an EMBL/GenBank/DDBJ whole genome shotgun (WGS) entry which is preliminary data.</text>
</comment>
<reference evidence="2" key="1">
    <citation type="journal article" date="2019" name="Int. J. Syst. Evol. Microbiol.">
        <title>The Global Catalogue of Microorganisms (GCM) 10K type strain sequencing project: providing services to taxonomists for standard genome sequencing and annotation.</title>
        <authorList>
            <consortium name="The Broad Institute Genomics Platform"/>
            <consortium name="The Broad Institute Genome Sequencing Center for Infectious Disease"/>
            <person name="Wu L."/>
            <person name="Ma J."/>
        </authorList>
    </citation>
    <scope>NUCLEOTIDE SEQUENCE [LARGE SCALE GENOMIC DNA]</scope>
    <source>
        <strain evidence="2">CGMCC 4.7289</strain>
    </source>
</reference>
<organism evidence="1 2">
    <name type="scientific">Hamadaea flava</name>
    <dbReference type="NCBI Taxonomy" id="1742688"/>
    <lineage>
        <taxon>Bacteria</taxon>
        <taxon>Bacillati</taxon>
        <taxon>Actinomycetota</taxon>
        <taxon>Actinomycetes</taxon>
        <taxon>Micromonosporales</taxon>
        <taxon>Micromonosporaceae</taxon>
        <taxon>Hamadaea</taxon>
    </lineage>
</organism>
<proteinExistence type="predicted"/>
<keyword evidence="2" id="KW-1185">Reference proteome</keyword>
<dbReference type="RefSeq" id="WP_253762457.1">
    <property type="nucleotide sequence ID" value="NZ_JAMZDZ010000001.1"/>
</dbReference>
<sequence length="171" mass="18687">MSVRFIGANPGMTVRDGERLLAFASVWRVDWSERGSGLALVLWHAGTTKVVSASPELGGWLAEEFTRHFPEVRGQQWPDPEVVDAPVAWHQELSVGLRASAADVTVEILQPKDRRLVRDETFDLGGTPHLLSTVYMPCAVGMLTVGGTAVTGETHAYLADAEVWCTQSDTR</sequence>
<gene>
    <name evidence="1" type="ORF">ACFOZ4_30530</name>
</gene>
<protein>
    <submittedName>
        <fullName evidence="1">Uncharacterized protein</fullName>
    </submittedName>
</protein>
<evidence type="ECO:0000313" key="1">
    <source>
        <dbReference type="EMBL" id="MFC4134969.1"/>
    </source>
</evidence>
<dbReference type="Proteomes" id="UP001595816">
    <property type="component" value="Unassembled WGS sequence"/>
</dbReference>
<dbReference type="EMBL" id="JBHSAY010000019">
    <property type="protein sequence ID" value="MFC4134969.1"/>
    <property type="molecule type" value="Genomic_DNA"/>
</dbReference>